<dbReference type="InterPro" id="IPR001036">
    <property type="entry name" value="Acrflvin-R"/>
</dbReference>
<gene>
    <name evidence="9" type="primary">secD</name>
    <name evidence="13" type="ORF">UX31_C0011G0009</name>
</gene>
<dbReference type="HAMAP" id="MF_01463_B">
    <property type="entry name" value="SecD_B"/>
    <property type="match status" value="1"/>
</dbReference>
<dbReference type="Gene3D" id="1.20.1640.10">
    <property type="entry name" value="Multidrug efflux transporter AcrB transmembrane domain"/>
    <property type="match status" value="1"/>
</dbReference>
<dbReference type="PRINTS" id="PR00702">
    <property type="entry name" value="ACRIFLAVINRP"/>
</dbReference>
<evidence type="ECO:0000256" key="1">
    <source>
        <dbReference type="ARBA" id="ARBA00004651"/>
    </source>
</evidence>
<dbReference type="Gene3D" id="3.30.1360.200">
    <property type="match status" value="1"/>
</dbReference>
<evidence type="ECO:0000256" key="7">
    <source>
        <dbReference type="ARBA" id="ARBA00023010"/>
    </source>
</evidence>
<dbReference type="InterPro" id="IPR055344">
    <property type="entry name" value="SecD_SecF_C_bact"/>
</dbReference>
<dbReference type="GO" id="GO:0006605">
    <property type="term" value="P:protein targeting"/>
    <property type="evidence" value="ECO:0007669"/>
    <property type="project" value="UniProtKB-UniRule"/>
</dbReference>
<keyword evidence="8 9" id="KW-0472">Membrane</keyword>
<reference evidence="13 14" key="1">
    <citation type="journal article" date="2015" name="Nature">
        <title>rRNA introns, odd ribosomes, and small enigmatic genomes across a large radiation of phyla.</title>
        <authorList>
            <person name="Brown C.T."/>
            <person name="Hug L.A."/>
            <person name="Thomas B.C."/>
            <person name="Sharon I."/>
            <person name="Castelle C.J."/>
            <person name="Singh A."/>
            <person name="Wilkins M.J."/>
            <person name="Williams K.H."/>
            <person name="Banfield J.F."/>
        </authorList>
    </citation>
    <scope>NUCLEOTIDE SEQUENCE [LARGE SCALE GENOMIC DNA]</scope>
</reference>
<evidence type="ECO:0000313" key="14">
    <source>
        <dbReference type="Proteomes" id="UP000034107"/>
    </source>
</evidence>
<feature type="domain" description="Protein translocase subunit SecDF P1" evidence="11">
    <location>
        <begin position="74"/>
        <end position="130"/>
    </location>
</feature>
<dbReference type="PANTHER" id="PTHR30081">
    <property type="entry name" value="PROTEIN-EXPORT MEMBRANE PROTEIN SEC"/>
    <property type="match status" value="1"/>
</dbReference>
<comment type="function">
    <text evidence="9">Part of the Sec protein translocase complex. Interacts with the SecYEG preprotein conducting channel. SecDF uses the proton motive force (PMF) to complete protein translocation after the ATP-dependent function of SecA.</text>
</comment>
<dbReference type="InterPro" id="IPR022813">
    <property type="entry name" value="SecD/SecF_arch_bac"/>
</dbReference>
<keyword evidence="7 9" id="KW-0811">Translocation</keyword>
<dbReference type="GO" id="GO:0043952">
    <property type="term" value="P:protein transport by the Sec complex"/>
    <property type="evidence" value="ECO:0007669"/>
    <property type="project" value="UniProtKB-UniRule"/>
</dbReference>
<keyword evidence="3 9" id="KW-1003">Cell membrane</keyword>
<comment type="caution">
    <text evidence="9">Lacks conserved residue(s) required for the propagation of feature annotation.</text>
</comment>
<evidence type="ECO:0000256" key="9">
    <source>
        <dbReference type="HAMAP-Rule" id="MF_01463"/>
    </source>
</evidence>
<feature type="transmembrane region" description="Helical" evidence="9">
    <location>
        <begin position="426"/>
        <end position="449"/>
    </location>
</feature>
<evidence type="ECO:0000259" key="11">
    <source>
        <dbReference type="Pfam" id="PF21760"/>
    </source>
</evidence>
<sequence length="462" mass="49289">MRKNLFLISIIAGSILLLIFVSPELVNKGFDKIGGGSINVSARPFRLGLDLLGGTHLIYQADLSKVSGSASDAMQGVRDVVERRVNLFGVAEPVVQISGSNRLIVDLAGVHDVNQAIELIGQTPFLEFKTALPETQGDEIIKTALGPKGQDVTAAALCSPANAQSLVQFLLAYRIDPCYQPSGLNGSGLKTAQVSFSNQALTPQVALELNEEGAKLFAQITQNNISKTVAIYLDGVPISTPVVQTAITDGRAVISGNFSPDEAKTLVQRLNSGALPVPIQLVSQQTIGASLGQDSLQKSLKAGIYGLIFVAVFMILFYRLPGLISIIALLVYVLIVLAFYKIIPVTLTLAGIAGFVLSLGMAVDANILIFARMKEELAAGKSLHAAMHEGFSRAWLSVRDSHVTTLIGAVVLYAATSSIVKGFALTLGIGVLISLFTATMVTRSFLYLVTGPRFEKRKFLFR</sequence>
<dbReference type="InterPro" id="IPR022646">
    <property type="entry name" value="SecD/SecF_CS"/>
</dbReference>
<evidence type="ECO:0000256" key="2">
    <source>
        <dbReference type="ARBA" id="ARBA00022448"/>
    </source>
</evidence>
<comment type="caution">
    <text evidence="13">The sequence shown here is derived from an EMBL/GenBank/DDBJ whole genome shotgun (WGS) entry which is preliminary data.</text>
</comment>
<organism evidence="13 14">
    <name type="scientific">Candidatus Nomurabacteria bacterium GW2011_GWA1_46_11</name>
    <dbReference type="NCBI Taxonomy" id="1618732"/>
    <lineage>
        <taxon>Bacteria</taxon>
        <taxon>Candidatus Nomuraibacteriota</taxon>
    </lineage>
</organism>
<evidence type="ECO:0000313" key="13">
    <source>
        <dbReference type="EMBL" id="KKU21817.1"/>
    </source>
</evidence>
<keyword evidence="4 9" id="KW-0812">Transmembrane</keyword>
<feature type="transmembrane region" description="Helical" evidence="9">
    <location>
        <begin position="323"/>
        <end position="343"/>
    </location>
</feature>
<dbReference type="Pfam" id="PF21760">
    <property type="entry name" value="SecD_1st"/>
    <property type="match status" value="1"/>
</dbReference>
<dbReference type="GO" id="GO:0065002">
    <property type="term" value="P:intracellular protein transmembrane transport"/>
    <property type="evidence" value="ECO:0007669"/>
    <property type="project" value="UniProtKB-UniRule"/>
</dbReference>
<comment type="subcellular location">
    <subcellularLocation>
        <location evidence="1 9">Cell membrane</location>
        <topology evidence="1 9">Multi-pass membrane protein</topology>
    </subcellularLocation>
</comment>
<dbReference type="InterPro" id="IPR005791">
    <property type="entry name" value="SecD"/>
</dbReference>
<evidence type="ECO:0000259" key="12">
    <source>
        <dbReference type="Pfam" id="PF22599"/>
    </source>
</evidence>
<dbReference type="SUPFAM" id="SSF82866">
    <property type="entry name" value="Multidrug efflux transporter AcrB transmembrane domain"/>
    <property type="match status" value="1"/>
</dbReference>
<dbReference type="PANTHER" id="PTHR30081:SF1">
    <property type="entry name" value="PROTEIN TRANSLOCASE SUBUNIT SECD"/>
    <property type="match status" value="1"/>
</dbReference>
<keyword evidence="6 9" id="KW-1133">Transmembrane helix</keyword>
<dbReference type="GO" id="GO:0005886">
    <property type="term" value="C:plasma membrane"/>
    <property type="evidence" value="ECO:0007669"/>
    <property type="project" value="UniProtKB-SubCell"/>
</dbReference>
<comment type="similarity">
    <text evidence="9">Belongs to the SecD/SecF family. SecD subfamily.</text>
</comment>
<dbReference type="InterPro" id="IPR048631">
    <property type="entry name" value="SecD_1st"/>
</dbReference>
<feature type="transmembrane region" description="Helical" evidence="9">
    <location>
        <begin position="302"/>
        <end position="318"/>
    </location>
</feature>
<dbReference type="AlphaFoldDB" id="A0A0G1NN97"/>
<dbReference type="EMBL" id="LCLS01000011">
    <property type="protein sequence ID" value="KKU21817.1"/>
    <property type="molecule type" value="Genomic_DNA"/>
</dbReference>
<dbReference type="Pfam" id="PF02355">
    <property type="entry name" value="SecD_SecF_C"/>
    <property type="match status" value="1"/>
</dbReference>
<dbReference type="Proteomes" id="UP000034107">
    <property type="component" value="Unassembled WGS sequence"/>
</dbReference>
<evidence type="ECO:0000256" key="6">
    <source>
        <dbReference type="ARBA" id="ARBA00022989"/>
    </source>
</evidence>
<accession>A0A0G1NN97</accession>
<proteinExistence type="inferred from homology"/>
<evidence type="ECO:0000256" key="4">
    <source>
        <dbReference type="ARBA" id="ARBA00022692"/>
    </source>
</evidence>
<dbReference type="GO" id="GO:0015450">
    <property type="term" value="F:protein-transporting ATPase activity"/>
    <property type="evidence" value="ECO:0007669"/>
    <property type="project" value="InterPro"/>
</dbReference>
<evidence type="ECO:0000256" key="3">
    <source>
        <dbReference type="ARBA" id="ARBA00022475"/>
    </source>
</evidence>
<evidence type="ECO:0000256" key="5">
    <source>
        <dbReference type="ARBA" id="ARBA00022927"/>
    </source>
</evidence>
<evidence type="ECO:0000256" key="8">
    <source>
        <dbReference type="ARBA" id="ARBA00023136"/>
    </source>
</evidence>
<name>A0A0G1NN97_9BACT</name>
<keyword evidence="5 9" id="KW-0653">Protein transport</keyword>
<feature type="transmembrane region" description="Helical" evidence="9">
    <location>
        <begin position="349"/>
        <end position="371"/>
    </location>
</feature>
<evidence type="ECO:0000259" key="10">
    <source>
        <dbReference type="Pfam" id="PF02355"/>
    </source>
</evidence>
<feature type="domain" description="Protein export membrane protein SecD/SecF C-terminal" evidence="10">
    <location>
        <begin position="279"/>
        <end position="446"/>
    </location>
</feature>
<dbReference type="NCBIfam" id="TIGR00916">
    <property type="entry name" value="2A0604s01"/>
    <property type="match status" value="1"/>
</dbReference>
<dbReference type="InterPro" id="IPR048634">
    <property type="entry name" value="SecD_SecF_C"/>
</dbReference>
<keyword evidence="2 9" id="KW-0813">Transport</keyword>
<feature type="transmembrane region" description="Helical" evidence="9">
    <location>
        <begin position="403"/>
        <end position="420"/>
    </location>
</feature>
<dbReference type="PATRIC" id="fig|1618732.3.peg.488"/>
<dbReference type="Pfam" id="PF07549">
    <property type="entry name" value="Sec_GG"/>
    <property type="match status" value="1"/>
</dbReference>
<comment type="subunit">
    <text evidence="9">Forms a complex with SecF. Part of the essential Sec protein translocation apparatus which comprises SecA, SecYEG and auxiliary proteins SecDF. Other proteins may also be involved.</text>
</comment>
<dbReference type="Gene3D" id="3.30.70.3400">
    <property type="match status" value="1"/>
</dbReference>
<dbReference type="FunFam" id="1.20.1640.10:FF:000004">
    <property type="entry name" value="Protein translocase subunit SecD"/>
    <property type="match status" value="1"/>
</dbReference>
<protein>
    <recommendedName>
        <fullName evidence="9">Protein translocase subunit SecD</fullName>
    </recommendedName>
</protein>
<feature type="domain" description="SecDF P1 head subdomain" evidence="12">
    <location>
        <begin position="183"/>
        <end position="277"/>
    </location>
</feature>
<dbReference type="NCBIfam" id="TIGR01129">
    <property type="entry name" value="secD"/>
    <property type="match status" value="1"/>
</dbReference>
<dbReference type="InterPro" id="IPR054384">
    <property type="entry name" value="SecDF_P1_head"/>
</dbReference>
<dbReference type="Pfam" id="PF22599">
    <property type="entry name" value="SecDF_P1_head"/>
    <property type="match status" value="1"/>
</dbReference>